<accession>A0ACB9PTJ5</accession>
<organism evidence="1 2">
    <name type="scientific">Bauhinia variegata</name>
    <name type="common">Purple orchid tree</name>
    <name type="synonym">Phanera variegata</name>
    <dbReference type="NCBI Taxonomy" id="167791"/>
    <lineage>
        <taxon>Eukaryota</taxon>
        <taxon>Viridiplantae</taxon>
        <taxon>Streptophyta</taxon>
        <taxon>Embryophyta</taxon>
        <taxon>Tracheophyta</taxon>
        <taxon>Spermatophyta</taxon>
        <taxon>Magnoliopsida</taxon>
        <taxon>eudicotyledons</taxon>
        <taxon>Gunneridae</taxon>
        <taxon>Pentapetalae</taxon>
        <taxon>rosids</taxon>
        <taxon>fabids</taxon>
        <taxon>Fabales</taxon>
        <taxon>Fabaceae</taxon>
        <taxon>Cercidoideae</taxon>
        <taxon>Cercideae</taxon>
        <taxon>Bauhiniinae</taxon>
        <taxon>Bauhinia</taxon>
    </lineage>
</organism>
<reference evidence="1 2" key="1">
    <citation type="journal article" date="2022" name="DNA Res.">
        <title>Chromosomal-level genome assembly of the orchid tree Bauhinia variegata (Leguminosae; Cercidoideae) supports the allotetraploid origin hypothesis of Bauhinia.</title>
        <authorList>
            <person name="Zhong Y."/>
            <person name="Chen Y."/>
            <person name="Zheng D."/>
            <person name="Pang J."/>
            <person name="Liu Y."/>
            <person name="Luo S."/>
            <person name="Meng S."/>
            <person name="Qian L."/>
            <person name="Wei D."/>
            <person name="Dai S."/>
            <person name="Zhou R."/>
        </authorList>
    </citation>
    <scope>NUCLEOTIDE SEQUENCE [LARGE SCALE GENOMIC DNA]</scope>
    <source>
        <strain evidence="1">BV-YZ2020</strain>
    </source>
</reference>
<proteinExistence type="predicted"/>
<dbReference type="EMBL" id="CM039428">
    <property type="protein sequence ID" value="KAI4352124.1"/>
    <property type="molecule type" value="Genomic_DNA"/>
</dbReference>
<evidence type="ECO:0000313" key="1">
    <source>
        <dbReference type="EMBL" id="KAI4352124.1"/>
    </source>
</evidence>
<sequence length="774" mass="86119">MRTVNISSLFSLSLQLLLSVSITANFAASCIDSERVALLRFKQHLNDSSNRLASWSEDGECCNWDGVVCSNLTGHVQELHLGSPTSKTGALLGGKVDANSLLNLTQLSYLDLGNNDFGGSKIPNFLGYMRSLRYLNLFNSGFQGKIPDQLGNLSNLEFLNLHGNGYVENLRWLSGNFKLRYLDLSGVNLNKSHDWIHVLNTLPFLKNLYLSSCQLHSVPSLPLVNLSSLAILDLSYNQLTGTIPECLGNLSNLEELRIGNNLMDGNVSDFHFAKLRDLKIFHAPENSLVLKVSPKWVPPFQISALALRNWHLGPHFPSWLHTQKQLRYLDISNTSISDIFPTWFWSVTSQIYYLNLSRNQIRGPVPDALTNADYHAVYDLSYNQFQGPLPHFSSNLTALDLSFNSFSGSLRRFLCNKTNDLQNMEVLNLGKNLLSGEIPECWEKWQKLVAIKLCDNNFTGSIPKSFGTLANLQSLHLRNNNVSGKIPSSIAKCTELLTVDFGGNKLTGVIPSWIGERLSKLIILSLHTNGLHGSIPNQICSLPSLQILDLSHNNLSGAIPSCIDNVRAMASTNKSDQNIFYNTCRGRFMEEIILVMKGRVLNYSTTLKLVKTMDLSDNRLSGEIPQEVTSLSGLQSLNLSHNRLIGRIPSNIGAVKSLESFDLSDNQICCDIPTSMSIMTFINHLNLSNNKLVGKIPTGTQIQSMDASCFSGNKLCGPPLSESCEENDGFRIIRDKEEAICTERNEVNWFYVSLALGFVVGFGTVTNYMLFRNY</sequence>
<name>A0ACB9PTJ5_BAUVA</name>
<comment type="caution">
    <text evidence="1">The sequence shown here is derived from an EMBL/GenBank/DDBJ whole genome shotgun (WGS) entry which is preliminary data.</text>
</comment>
<evidence type="ECO:0000313" key="2">
    <source>
        <dbReference type="Proteomes" id="UP000828941"/>
    </source>
</evidence>
<keyword evidence="2" id="KW-1185">Reference proteome</keyword>
<dbReference type="Proteomes" id="UP000828941">
    <property type="component" value="Chromosome 3"/>
</dbReference>
<gene>
    <name evidence="1" type="ORF">L6164_006405</name>
</gene>
<protein>
    <submittedName>
        <fullName evidence="1">Uncharacterized protein</fullName>
    </submittedName>
</protein>